<dbReference type="Proteomes" id="UP000076586">
    <property type="component" value="Unassembled WGS sequence"/>
</dbReference>
<dbReference type="PANTHER" id="PTHR42849:SF1">
    <property type="entry name" value="N-ACETYLNEURAMINATE LYASE"/>
    <property type="match status" value="1"/>
</dbReference>
<dbReference type="STRING" id="681398.PJIAN_1797"/>
<keyword evidence="7" id="KW-1185">Reference proteome</keyword>
<comment type="similarity">
    <text evidence="3">Belongs to the DapA family.</text>
</comment>
<dbReference type="EMBL" id="BDCR01000001">
    <property type="protein sequence ID" value="GAT62204.1"/>
    <property type="molecule type" value="Genomic_DNA"/>
</dbReference>
<evidence type="ECO:0000256" key="1">
    <source>
        <dbReference type="ARBA" id="ARBA00023239"/>
    </source>
</evidence>
<organism evidence="6 7">
    <name type="scientific">Paludibacter jiangxiensis</name>
    <dbReference type="NCBI Taxonomy" id="681398"/>
    <lineage>
        <taxon>Bacteria</taxon>
        <taxon>Pseudomonadati</taxon>
        <taxon>Bacteroidota</taxon>
        <taxon>Bacteroidia</taxon>
        <taxon>Bacteroidales</taxon>
        <taxon>Paludibacteraceae</taxon>
        <taxon>Paludibacter</taxon>
    </lineage>
</organism>
<dbReference type="GO" id="GO:0008747">
    <property type="term" value="F:N-acetylneuraminate lyase activity"/>
    <property type="evidence" value="ECO:0007669"/>
    <property type="project" value="TreeGrafter"/>
</dbReference>
<dbReference type="CDD" id="cd00408">
    <property type="entry name" value="DHDPS-like"/>
    <property type="match status" value="1"/>
</dbReference>
<proteinExistence type="inferred from homology"/>
<evidence type="ECO:0000313" key="6">
    <source>
        <dbReference type="EMBL" id="GAT62204.1"/>
    </source>
</evidence>
<feature type="active site" description="Proton donor/acceptor" evidence="4">
    <location>
        <position position="142"/>
    </location>
</feature>
<protein>
    <submittedName>
        <fullName evidence="6">4-hydroxy-tetrahydrodipicolinate synthase</fullName>
    </submittedName>
</protein>
<reference evidence="7" key="2">
    <citation type="journal article" date="2017" name="Genome Announc.">
        <title>Draft genome sequence of Paludibacter jiangxiensis NM7(T), a propionate-producing fermentative bacterium.</title>
        <authorList>
            <person name="Qiu Y.-L."/>
            <person name="Tourlousse D.M."/>
            <person name="Matsuura N."/>
            <person name="Ohashi A."/>
            <person name="Sekiguchi Y."/>
        </authorList>
    </citation>
    <scope>NUCLEOTIDE SEQUENCE [LARGE SCALE GENOMIC DNA]</scope>
    <source>
        <strain evidence="7">NM7</strain>
    </source>
</reference>
<dbReference type="Gene3D" id="3.20.20.70">
    <property type="entry name" value="Aldolase class I"/>
    <property type="match status" value="1"/>
</dbReference>
<accession>A0A170YZL3</accession>
<dbReference type="InterPro" id="IPR013785">
    <property type="entry name" value="Aldolase_TIM"/>
</dbReference>
<evidence type="ECO:0000256" key="4">
    <source>
        <dbReference type="PIRSR" id="PIRSR001365-1"/>
    </source>
</evidence>
<dbReference type="SUPFAM" id="SSF51569">
    <property type="entry name" value="Aldolase"/>
    <property type="match status" value="1"/>
</dbReference>
<dbReference type="InterPro" id="IPR002220">
    <property type="entry name" value="DapA-like"/>
</dbReference>
<dbReference type="RefSeq" id="WP_068702733.1">
    <property type="nucleotide sequence ID" value="NZ_BDCR01000001.1"/>
</dbReference>
<dbReference type="GO" id="GO:0019262">
    <property type="term" value="P:N-acetylneuraminate catabolic process"/>
    <property type="evidence" value="ECO:0007669"/>
    <property type="project" value="TreeGrafter"/>
</dbReference>
<evidence type="ECO:0000256" key="2">
    <source>
        <dbReference type="ARBA" id="ARBA00023270"/>
    </source>
</evidence>
<dbReference type="GO" id="GO:0005829">
    <property type="term" value="C:cytosol"/>
    <property type="evidence" value="ECO:0007669"/>
    <property type="project" value="TreeGrafter"/>
</dbReference>
<dbReference type="SMART" id="SM01130">
    <property type="entry name" value="DHDPS"/>
    <property type="match status" value="1"/>
</dbReference>
<name>A0A170YZL3_9BACT</name>
<dbReference type="OrthoDB" id="9778880at2"/>
<comment type="caution">
    <text evidence="6">The sequence shown here is derived from an EMBL/GenBank/DDBJ whole genome shotgun (WGS) entry which is preliminary data.</text>
</comment>
<gene>
    <name evidence="6" type="ORF">PJIAN_1797</name>
</gene>
<feature type="active site" description="Schiff-base intermediate with substrate" evidence="4">
    <location>
        <position position="170"/>
    </location>
</feature>
<reference evidence="7" key="1">
    <citation type="submission" date="2016-04" db="EMBL/GenBank/DDBJ databases">
        <title>Draft genome sequence of Paludibacter jiangxiensis strain NM7.</title>
        <authorList>
            <person name="Qiu Y."/>
            <person name="Matsuura N."/>
            <person name="Ohashi A."/>
            <person name="Tourlousse M.D."/>
            <person name="Sekiguchi Y."/>
        </authorList>
    </citation>
    <scope>NUCLEOTIDE SEQUENCE [LARGE SCALE GENOMIC DNA]</scope>
    <source>
        <strain evidence="7">NM7</strain>
    </source>
</reference>
<keyword evidence="2" id="KW-0704">Schiff base</keyword>
<feature type="binding site" evidence="5">
    <location>
        <position position="214"/>
    </location>
    <ligand>
        <name>pyruvate</name>
        <dbReference type="ChEBI" id="CHEBI:15361"/>
    </ligand>
</feature>
<dbReference type="PRINTS" id="PR00146">
    <property type="entry name" value="DHPICSNTHASE"/>
</dbReference>
<dbReference type="Pfam" id="PF00701">
    <property type="entry name" value="DHDPS"/>
    <property type="match status" value="1"/>
</dbReference>
<dbReference type="AlphaFoldDB" id="A0A170YZL3"/>
<dbReference type="InterPro" id="IPR020625">
    <property type="entry name" value="Schiff_base-form_aldolases_AS"/>
</dbReference>
<keyword evidence="1 3" id="KW-0456">Lyase</keyword>
<sequence length="310" mass="33829">MESQTKTYSKLSGIIPPMITPLLGSDKLDTIGVRNLVEHLIKGGVSGIFILGTTGETQHLSIKLREELIRETCQAVDGRLPVLVGITDTSMSESLYLANVAAECKANALVAAPPYYFALGQPELYEYYQALSEKCPLPLYLYNMPSHTKVMIEPDTVKRLSELPNIVGLKDSSANGVYFHKLLHIMKDDPDFALFVGPEEMMASVVLMGADGGVTGGANLYPELFVDLYNAAAAKDLNKIAELQEKVMQVGEALYGIGRFGSSYIKGLKTALALKGICCDSLAQPFNTFQMPEKQKVQVALMQLETLLKN</sequence>
<dbReference type="PIRSF" id="PIRSF001365">
    <property type="entry name" value="DHDPS"/>
    <property type="match status" value="1"/>
</dbReference>
<feature type="binding site" evidence="5">
    <location>
        <position position="54"/>
    </location>
    <ligand>
        <name>pyruvate</name>
        <dbReference type="ChEBI" id="CHEBI:15361"/>
    </ligand>
</feature>
<dbReference type="PANTHER" id="PTHR42849">
    <property type="entry name" value="N-ACETYLNEURAMINATE LYASE"/>
    <property type="match status" value="1"/>
</dbReference>
<evidence type="ECO:0000313" key="7">
    <source>
        <dbReference type="Proteomes" id="UP000076586"/>
    </source>
</evidence>
<dbReference type="PROSITE" id="PS00666">
    <property type="entry name" value="DHDPS_2"/>
    <property type="match status" value="1"/>
</dbReference>
<evidence type="ECO:0000256" key="3">
    <source>
        <dbReference type="PIRNR" id="PIRNR001365"/>
    </source>
</evidence>
<evidence type="ECO:0000256" key="5">
    <source>
        <dbReference type="PIRSR" id="PIRSR001365-2"/>
    </source>
</evidence>